<gene>
    <name evidence="1" type="ORF">GM661_00140</name>
</gene>
<dbReference type="Proteomes" id="UP000665020">
    <property type="component" value="Chromosome"/>
</dbReference>
<name>A0A8A7KAX8_9FIRM</name>
<dbReference type="KEGG" id="ifn:GM661_00140"/>
<organism evidence="1 2">
    <name type="scientific">Iocasia fonsfrigidae</name>
    <dbReference type="NCBI Taxonomy" id="2682810"/>
    <lineage>
        <taxon>Bacteria</taxon>
        <taxon>Bacillati</taxon>
        <taxon>Bacillota</taxon>
        <taxon>Clostridia</taxon>
        <taxon>Halanaerobiales</taxon>
        <taxon>Halanaerobiaceae</taxon>
        <taxon>Iocasia</taxon>
    </lineage>
</organism>
<evidence type="ECO:0000313" key="2">
    <source>
        <dbReference type="Proteomes" id="UP000665020"/>
    </source>
</evidence>
<sequence>MQIKLKRNKKRGVERAIKLKDLEIAKENEFKILNKKPANKTHYGQNDKK</sequence>
<proteinExistence type="predicted"/>
<evidence type="ECO:0000313" key="1">
    <source>
        <dbReference type="EMBL" id="QTL96489.1"/>
    </source>
</evidence>
<dbReference type="EMBL" id="CP046640">
    <property type="protein sequence ID" value="QTL96489.1"/>
    <property type="molecule type" value="Genomic_DNA"/>
</dbReference>
<protein>
    <submittedName>
        <fullName evidence="1">Uncharacterized protein</fullName>
    </submittedName>
</protein>
<reference evidence="1" key="1">
    <citation type="submission" date="2019-12" db="EMBL/GenBank/DDBJ databases">
        <authorList>
            <person name="zhang j."/>
            <person name="sun C.M."/>
        </authorList>
    </citation>
    <scope>NUCLEOTIDE SEQUENCE</scope>
    <source>
        <strain evidence="1">NS-1</strain>
    </source>
</reference>
<accession>A0A8A7KAX8</accession>
<dbReference type="AlphaFoldDB" id="A0A8A7KAX8"/>
<keyword evidence="2" id="KW-1185">Reference proteome</keyword>
<dbReference type="RefSeq" id="WP_164522090.1">
    <property type="nucleotide sequence ID" value="NZ_CP046640.1"/>
</dbReference>